<evidence type="ECO:0000259" key="16">
    <source>
        <dbReference type="Pfam" id="PF00662"/>
    </source>
</evidence>
<evidence type="ECO:0000256" key="11">
    <source>
        <dbReference type="ARBA" id="ARBA00023136"/>
    </source>
</evidence>
<comment type="similarity">
    <text evidence="2">Belongs to the CPA3 antiporters (TC 2.A.63) subunit A family.</text>
</comment>
<sequence>MQVLAIFIPIIAAILLPFLFKQVRAIHTGWFVLLVPLILLGYYLTFVKQTINGQSVVATMEWIPSLDISFTSYLDGLSILFSILITGIGSLVVLYSIFYLDQTKEQLHNFYIYLLMFMTAMLGVVQSDHVITLYLFWELTSISSFLLIGYWFNRDKSRFGALKSMMITVAGGLMMLGGFVLLSLMGGTFSIRELIVQAPSIVTHDYFVLALVLILLGAFTKSAQFPFYIWLPDAMEAPTPVSAYLHSATMVKAGIYLVARFTPIFALSEVWVWLVAGIGLLTLLWGSLFASKQTDLKGILAFSTVSQLGLIMSLLGVAAMAFHVEDAAGTIFKYAGFAAIFHLINHATFKGSLFMIAGIVDHETGTRDIRKLGGLMSLMPVSFTVALIGSFSMAGLPPFNGFLSKEMFLTGMLSVKEFDLFNFETFGVLFPILAWIASVFTFVYSFYFVFKTFTGKLQAEKLPKKPHEAPIGMLVSPVILASLVVVVFFIPNIVGDLFVKPAVAAIQPFLYDSPDEVDIAVQAWHGFKPEFWMTVGIVAAGLLLFALLPKWQKIYRVIPEWLSLNRLYDFIMNTVLDTAMERFSSLYMTESIRKYLTYMFAAIVSIVIGTLFFKDAFSLSFENVSPIALYDVTLLIVLVIGTLTTLFAKSRITAIIGLGAVGYTVALFFVIFNAPDLALTQLVIETISVALFLMAFYHLPKLGRVEERMRFQVGRALIAFGVGAMVTLLALSAHSQKLVESISGYYKETVYSLAGGGNIVNVILVDYRGFDTLFEITVLAIAGMGIYAMIKLRLSRKEKSNENK</sequence>
<dbReference type="InterPro" id="IPR025383">
    <property type="entry name" value="MrpA_C/MbhD"/>
</dbReference>
<dbReference type="PRINTS" id="PR01435">
    <property type="entry name" value="NPOXDRDTASE5"/>
</dbReference>
<keyword evidence="12" id="KW-0739">Sodium transport</keyword>
<feature type="transmembrane region" description="Helical" evidence="14">
    <location>
        <begin position="79"/>
        <end position="98"/>
    </location>
</feature>
<dbReference type="InterPro" id="IPR001516">
    <property type="entry name" value="Proton_antipo_N"/>
</dbReference>
<keyword evidence="7" id="KW-0375">Hydrogen ion transport</keyword>
<feature type="transmembrane region" description="Helical" evidence="14">
    <location>
        <begin position="243"/>
        <end position="265"/>
    </location>
</feature>
<dbReference type="PRINTS" id="PR01434">
    <property type="entry name" value="NADHDHGNASE5"/>
</dbReference>
<feature type="transmembrane region" description="Helical" evidence="14">
    <location>
        <begin position="334"/>
        <end position="360"/>
    </location>
</feature>
<feature type="transmembrane region" description="Helical" evidence="14">
    <location>
        <begin position="711"/>
        <end position="731"/>
    </location>
</feature>
<feature type="transmembrane region" description="Helical" evidence="14">
    <location>
        <begin position="428"/>
        <end position="450"/>
    </location>
</feature>
<dbReference type="STRING" id="1220589.CD32_17100"/>
<proteinExistence type="inferred from homology"/>
<feature type="transmembrane region" description="Helical" evidence="14">
    <location>
        <begin position="133"/>
        <end position="152"/>
    </location>
</feature>
<evidence type="ECO:0000259" key="18">
    <source>
        <dbReference type="Pfam" id="PF20501"/>
    </source>
</evidence>
<keyword evidence="9" id="KW-0915">Sodium</keyword>
<keyword evidence="20" id="KW-1185">Reference proteome</keyword>
<feature type="transmembrane region" description="Helical" evidence="14">
    <location>
        <begin position="372"/>
        <end position="394"/>
    </location>
</feature>
<keyword evidence="10" id="KW-0406">Ion transport</keyword>
<feature type="transmembrane region" description="Helical" evidence="14">
    <location>
        <begin position="625"/>
        <end position="647"/>
    </location>
</feature>
<comment type="subcellular location">
    <subcellularLocation>
        <location evidence="1">Cell membrane</location>
        <topology evidence="1">Multi-pass membrane protein</topology>
    </subcellularLocation>
    <subcellularLocation>
        <location evidence="13">Membrane</location>
        <topology evidence="13">Multi-pass membrane protein</topology>
    </subcellularLocation>
</comment>
<evidence type="ECO:0000256" key="9">
    <source>
        <dbReference type="ARBA" id="ARBA00023053"/>
    </source>
</evidence>
<feature type="transmembrane region" description="Helical" evidence="14">
    <location>
        <begin position="30"/>
        <end position="47"/>
    </location>
</feature>
<evidence type="ECO:0000256" key="3">
    <source>
        <dbReference type="ARBA" id="ARBA00022448"/>
    </source>
</evidence>
<dbReference type="Pfam" id="PF20501">
    <property type="entry name" value="MbhE"/>
    <property type="match status" value="1"/>
</dbReference>
<keyword evidence="8 14" id="KW-1133">Transmembrane helix</keyword>
<feature type="domain" description="NADH:quinone oxidoreductase/Mrp antiporter transmembrane" evidence="15">
    <location>
        <begin position="127"/>
        <end position="427"/>
    </location>
</feature>
<evidence type="ECO:0000256" key="1">
    <source>
        <dbReference type="ARBA" id="ARBA00004651"/>
    </source>
</evidence>
<evidence type="ECO:0000256" key="5">
    <source>
        <dbReference type="ARBA" id="ARBA00022475"/>
    </source>
</evidence>
<evidence type="ECO:0000259" key="15">
    <source>
        <dbReference type="Pfam" id="PF00361"/>
    </source>
</evidence>
<dbReference type="GO" id="GO:0005886">
    <property type="term" value="C:plasma membrane"/>
    <property type="evidence" value="ECO:0007669"/>
    <property type="project" value="UniProtKB-SubCell"/>
</dbReference>
<dbReference type="GO" id="GO:1902600">
    <property type="term" value="P:proton transmembrane transport"/>
    <property type="evidence" value="ECO:0007669"/>
    <property type="project" value="UniProtKB-KW"/>
</dbReference>
<feature type="transmembrane region" description="Helical" evidence="14">
    <location>
        <begin position="772"/>
        <end position="790"/>
    </location>
</feature>
<evidence type="ECO:0000256" key="2">
    <source>
        <dbReference type="ARBA" id="ARBA00008483"/>
    </source>
</evidence>
<evidence type="ECO:0000259" key="17">
    <source>
        <dbReference type="Pfam" id="PF13244"/>
    </source>
</evidence>
<dbReference type="PANTHER" id="PTHR43373:SF1">
    <property type="entry name" value="NA(+)_H(+) ANTIPORTER SUBUNIT A"/>
    <property type="match status" value="1"/>
</dbReference>
<accession>A0A0A3IID3</accession>
<keyword evidence="5" id="KW-1003">Cell membrane</keyword>
<dbReference type="InterPro" id="IPR046806">
    <property type="entry name" value="MrpA_C/MbhE"/>
</dbReference>
<evidence type="ECO:0000256" key="12">
    <source>
        <dbReference type="ARBA" id="ARBA00023201"/>
    </source>
</evidence>
<feature type="transmembrane region" description="Helical" evidence="14">
    <location>
        <begin position="271"/>
        <end position="291"/>
    </location>
</feature>
<feature type="transmembrane region" description="Helical" evidence="14">
    <location>
        <begin position="206"/>
        <end position="231"/>
    </location>
</feature>
<dbReference type="eggNOG" id="COG2111">
    <property type="taxonomic scope" value="Bacteria"/>
</dbReference>
<organism evidence="19 20">
    <name type="scientific">Lysinibacillus odysseyi 34hs-1 = NBRC 100172</name>
    <dbReference type="NCBI Taxonomy" id="1220589"/>
    <lineage>
        <taxon>Bacteria</taxon>
        <taxon>Bacillati</taxon>
        <taxon>Bacillota</taxon>
        <taxon>Bacilli</taxon>
        <taxon>Bacillales</taxon>
        <taxon>Bacillaceae</taxon>
        <taxon>Lysinibacillus</taxon>
    </lineage>
</organism>
<keyword evidence="11 14" id="KW-0472">Membrane</keyword>
<evidence type="ECO:0000256" key="10">
    <source>
        <dbReference type="ARBA" id="ARBA00023065"/>
    </source>
</evidence>
<feature type="domain" description="MrpA C-terminal/MbhE" evidence="18">
    <location>
        <begin position="716"/>
        <end position="791"/>
    </location>
</feature>
<keyword evidence="3" id="KW-0813">Transport</keyword>
<feature type="transmembrane region" description="Helical" evidence="14">
    <location>
        <begin position="678"/>
        <end position="699"/>
    </location>
</feature>
<dbReference type="GO" id="GO:0006814">
    <property type="term" value="P:sodium ion transport"/>
    <property type="evidence" value="ECO:0007669"/>
    <property type="project" value="UniProtKB-KW"/>
</dbReference>
<dbReference type="PANTHER" id="PTHR43373">
    <property type="entry name" value="NA(+)/H(+) ANTIPORTER SUBUNIT"/>
    <property type="match status" value="1"/>
</dbReference>
<keyword evidence="4" id="KW-0050">Antiport</keyword>
<dbReference type="InterPro" id="IPR050616">
    <property type="entry name" value="CPA3_Na-H_Antiporter_A"/>
</dbReference>
<keyword evidence="6 13" id="KW-0812">Transmembrane</keyword>
<evidence type="ECO:0000256" key="4">
    <source>
        <dbReference type="ARBA" id="ARBA00022449"/>
    </source>
</evidence>
<dbReference type="eggNOG" id="COG1009">
    <property type="taxonomic scope" value="Bacteria"/>
</dbReference>
<feature type="transmembrane region" description="Helical" evidence="14">
    <location>
        <begin position="164"/>
        <end position="186"/>
    </location>
</feature>
<protein>
    <submittedName>
        <fullName evidence="19">Cation:proton antiporter</fullName>
    </submittedName>
</protein>
<evidence type="ECO:0000256" key="13">
    <source>
        <dbReference type="RuleBase" id="RU000320"/>
    </source>
</evidence>
<feature type="transmembrane region" description="Helical" evidence="14">
    <location>
        <begin position="110"/>
        <end position="127"/>
    </location>
</feature>
<dbReference type="Pfam" id="PF00361">
    <property type="entry name" value="Proton_antipo_M"/>
    <property type="match status" value="1"/>
</dbReference>
<evidence type="ECO:0000256" key="7">
    <source>
        <dbReference type="ARBA" id="ARBA00022781"/>
    </source>
</evidence>
<feature type="transmembrane region" description="Helical" evidence="14">
    <location>
        <begin position="654"/>
        <end position="672"/>
    </location>
</feature>
<feature type="domain" description="MrpA C-terminal/MbhD" evidence="17">
    <location>
        <begin position="637"/>
        <end position="701"/>
    </location>
</feature>
<feature type="transmembrane region" description="Helical" evidence="14">
    <location>
        <begin position="531"/>
        <end position="548"/>
    </location>
</feature>
<reference evidence="19 20" key="1">
    <citation type="submission" date="2014-02" db="EMBL/GenBank/DDBJ databases">
        <title>Draft genome sequence of Lysinibacillus odysseyi NBRC 100172.</title>
        <authorList>
            <person name="Zhang F."/>
            <person name="Wang G."/>
            <person name="Zhang L."/>
        </authorList>
    </citation>
    <scope>NUCLEOTIDE SEQUENCE [LARGE SCALE GENOMIC DNA]</scope>
    <source>
        <strain evidence="19 20">NBRC 100172</strain>
    </source>
</reference>
<dbReference type="NCBIfam" id="TIGR00940">
    <property type="entry name" value="2a6301s01"/>
    <property type="match status" value="1"/>
</dbReference>
<comment type="caution">
    <text evidence="19">The sequence shown here is derived from an EMBL/GenBank/DDBJ whole genome shotgun (WGS) entry which is preliminary data.</text>
</comment>
<dbReference type="Pfam" id="PF00662">
    <property type="entry name" value="Proton_antipo_N"/>
    <property type="match status" value="1"/>
</dbReference>
<feature type="domain" description="NADH-Ubiquinone oxidoreductase (complex I) chain 5 N-terminal" evidence="16">
    <location>
        <begin position="63"/>
        <end position="111"/>
    </location>
</feature>
<feature type="transmembrane region" description="Helical" evidence="14">
    <location>
        <begin position="6"/>
        <end position="23"/>
    </location>
</feature>
<dbReference type="EMBL" id="JPVP01000059">
    <property type="protein sequence ID" value="KGR82583.1"/>
    <property type="molecule type" value="Genomic_DNA"/>
</dbReference>
<gene>
    <name evidence="19" type="ORF">CD32_17100</name>
</gene>
<evidence type="ECO:0000256" key="14">
    <source>
        <dbReference type="SAM" id="Phobius"/>
    </source>
</evidence>
<name>A0A0A3IID3_9BACI</name>
<dbReference type="InterPro" id="IPR001750">
    <property type="entry name" value="ND/Mrp_TM"/>
</dbReference>
<feature type="transmembrane region" description="Helical" evidence="14">
    <location>
        <begin position="471"/>
        <end position="490"/>
    </location>
</feature>
<dbReference type="InterPro" id="IPR005663">
    <property type="entry name" value="MrpA/MnhA1/PhaAB"/>
</dbReference>
<dbReference type="NCBIfam" id="NF009285">
    <property type="entry name" value="PRK12645.1"/>
    <property type="match status" value="1"/>
</dbReference>
<dbReference type="Pfam" id="PF13244">
    <property type="entry name" value="MbhD"/>
    <property type="match status" value="1"/>
</dbReference>
<dbReference type="AlphaFoldDB" id="A0A0A3IID3"/>
<feature type="transmembrane region" description="Helical" evidence="14">
    <location>
        <begin position="298"/>
        <end position="322"/>
    </location>
</feature>
<evidence type="ECO:0000313" key="19">
    <source>
        <dbReference type="EMBL" id="KGR82583.1"/>
    </source>
</evidence>
<evidence type="ECO:0000313" key="20">
    <source>
        <dbReference type="Proteomes" id="UP000030437"/>
    </source>
</evidence>
<dbReference type="GO" id="GO:0015297">
    <property type="term" value="F:antiporter activity"/>
    <property type="evidence" value="ECO:0007669"/>
    <property type="project" value="UniProtKB-KW"/>
</dbReference>
<evidence type="ECO:0000256" key="6">
    <source>
        <dbReference type="ARBA" id="ARBA00022692"/>
    </source>
</evidence>
<feature type="transmembrane region" description="Helical" evidence="14">
    <location>
        <begin position="595"/>
        <end position="613"/>
    </location>
</feature>
<evidence type="ECO:0000256" key="8">
    <source>
        <dbReference type="ARBA" id="ARBA00022989"/>
    </source>
</evidence>
<dbReference type="Proteomes" id="UP000030437">
    <property type="component" value="Unassembled WGS sequence"/>
</dbReference>